<dbReference type="Gene3D" id="3.80.10.10">
    <property type="entry name" value="Ribonuclease Inhibitor"/>
    <property type="match status" value="1"/>
</dbReference>
<dbReference type="AlphaFoldDB" id="W5MZB8"/>
<evidence type="ECO:0000256" key="8">
    <source>
        <dbReference type="ARBA" id="ARBA00022848"/>
    </source>
</evidence>
<keyword evidence="18" id="KW-1185">Reference proteome</keyword>
<reference evidence="17" key="2">
    <citation type="submission" date="2025-08" db="UniProtKB">
        <authorList>
            <consortium name="Ensembl"/>
        </authorList>
    </citation>
    <scope>IDENTIFICATION</scope>
</reference>
<dbReference type="GeneTree" id="ENSGT00940000165932"/>
<keyword evidence="9" id="KW-0735">Signal-anchor</keyword>
<evidence type="ECO:0000256" key="3">
    <source>
        <dbReference type="ARBA" id="ARBA00004648"/>
    </source>
</evidence>
<dbReference type="eggNOG" id="KOG0473">
    <property type="taxonomic scope" value="Eukaryota"/>
</dbReference>
<organism evidence="17 18">
    <name type="scientific">Lepisosteus oculatus</name>
    <name type="common">Spotted gar</name>
    <dbReference type="NCBI Taxonomy" id="7918"/>
    <lineage>
        <taxon>Eukaryota</taxon>
        <taxon>Metazoa</taxon>
        <taxon>Chordata</taxon>
        <taxon>Craniata</taxon>
        <taxon>Vertebrata</taxon>
        <taxon>Euteleostomi</taxon>
        <taxon>Actinopterygii</taxon>
        <taxon>Neopterygii</taxon>
        <taxon>Holostei</taxon>
        <taxon>Semionotiformes</taxon>
        <taxon>Lepisosteidae</taxon>
        <taxon>Lepisosteus</taxon>
    </lineage>
</organism>
<dbReference type="PANTHER" id="PTHR45752">
    <property type="entry name" value="LEUCINE-RICH REPEAT-CONTAINING"/>
    <property type="match status" value="1"/>
</dbReference>
<evidence type="ECO:0000256" key="4">
    <source>
        <dbReference type="ARBA" id="ARBA00022614"/>
    </source>
</evidence>
<keyword evidence="11" id="KW-0175">Coiled coil</keyword>
<dbReference type="InterPro" id="IPR001611">
    <property type="entry name" value="Leu-rich_rpt"/>
</dbReference>
<dbReference type="PANTHER" id="PTHR45752:SF4">
    <property type="entry name" value="LEUCINE-RICH REPEAT-CONTAINING PROTEIN 59"/>
    <property type="match status" value="1"/>
</dbReference>
<dbReference type="STRING" id="7918.ENSLOCP00000013727"/>
<feature type="region of interest" description="Disordered" evidence="15">
    <location>
        <begin position="184"/>
        <end position="268"/>
    </location>
</feature>
<keyword evidence="12 16" id="KW-0472">Membrane</keyword>
<dbReference type="Proteomes" id="UP000018468">
    <property type="component" value="Linkage group LG10"/>
</dbReference>
<keyword evidence="8" id="KW-0492">Microsome</keyword>
<name>W5MZB8_LEPOC</name>
<sequence length="340" mass="38558">MARVEGPKAKLGWTVSEGPSRSRRCCSCTMSKIINKGVNLRDKINGNEMDLSLCNLTEVPVKELSAFPKATALDLSCNNLTILPSDFCGLTHLTKLDLSKNQLSQLPAELGRLISLQHLDLYNNKLTMLPVSFAQLKNLKWLDLKDNPLEPSLAKAAGDCLDEKQCKQCAGRVLQYMRVIQEQEDKEKERRLQREKASELEKKREAQQRAKEAREREARKREKAEEKERKRREYDAQRAAMASQEKPKKKEQVDGEAKGNHTVVKKSAPRPRRSVISLLLKLLLFLLVGVLAVVGVCQMTELRQEATCVSINVMYEEAVSQVRGQEVVRRILQKLSVQQP</sequence>
<dbReference type="GO" id="GO:0035556">
    <property type="term" value="P:intracellular signal transduction"/>
    <property type="evidence" value="ECO:0000318"/>
    <property type="project" value="GO_Central"/>
</dbReference>
<dbReference type="Ensembl" id="ENSLOCT00000013756.1">
    <property type="protein sequence ID" value="ENSLOCP00000013727.1"/>
    <property type="gene ID" value="ENSLOCG00000011171.1"/>
</dbReference>
<evidence type="ECO:0000256" key="14">
    <source>
        <dbReference type="ARBA" id="ARBA00071424"/>
    </source>
</evidence>
<dbReference type="InterPro" id="IPR050715">
    <property type="entry name" value="LRR-SigEffector_domain"/>
</dbReference>
<keyword evidence="6" id="KW-0677">Repeat</keyword>
<dbReference type="GO" id="GO:0005737">
    <property type="term" value="C:cytoplasm"/>
    <property type="evidence" value="ECO:0000318"/>
    <property type="project" value="GO_Central"/>
</dbReference>
<evidence type="ECO:0000256" key="1">
    <source>
        <dbReference type="ARBA" id="ARBA00004259"/>
    </source>
</evidence>
<dbReference type="EMBL" id="AHAT01000258">
    <property type="status" value="NOT_ANNOTATED_CDS"/>
    <property type="molecule type" value="Genomic_DNA"/>
</dbReference>
<protein>
    <recommendedName>
        <fullName evidence="14">Leucine-rich repeat-containing protein 59</fullName>
    </recommendedName>
</protein>
<evidence type="ECO:0000313" key="17">
    <source>
        <dbReference type="Ensembl" id="ENSLOCP00000013727.1"/>
    </source>
</evidence>
<evidence type="ECO:0000256" key="11">
    <source>
        <dbReference type="ARBA" id="ARBA00023054"/>
    </source>
</evidence>
<evidence type="ECO:0000256" key="9">
    <source>
        <dbReference type="ARBA" id="ARBA00022968"/>
    </source>
</evidence>
<dbReference type="Pfam" id="PF13855">
    <property type="entry name" value="LRR_8"/>
    <property type="match status" value="1"/>
</dbReference>
<evidence type="ECO:0000256" key="10">
    <source>
        <dbReference type="ARBA" id="ARBA00022989"/>
    </source>
</evidence>
<evidence type="ECO:0000256" key="2">
    <source>
        <dbReference type="ARBA" id="ARBA00004464"/>
    </source>
</evidence>
<dbReference type="InterPro" id="IPR032675">
    <property type="entry name" value="LRR_dom_sf"/>
</dbReference>
<keyword evidence="13" id="KW-0539">Nucleus</keyword>
<dbReference type="FunFam" id="3.80.10.10:FF:000141">
    <property type="entry name" value="Leucine-rich repeat-containing protein 59"/>
    <property type="match status" value="1"/>
</dbReference>
<reference evidence="17" key="3">
    <citation type="submission" date="2025-09" db="UniProtKB">
        <authorList>
            <consortium name="Ensembl"/>
        </authorList>
    </citation>
    <scope>IDENTIFICATION</scope>
</reference>
<comment type="subcellular location">
    <subcellularLocation>
        <location evidence="3">Endoplasmic reticulum membrane</location>
        <topology evidence="3">Single-pass type II membrane protein</topology>
    </subcellularLocation>
    <subcellularLocation>
        <location evidence="2">Microsome membrane</location>
        <topology evidence="2">Single-pass type II membrane protein</topology>
    </subcellularLocation>
    <subcellularLocation>
        <location evidence="1">Nucleus envelope</location>
    </subcellularLocation>
</comment>
<keyword evidence="10 16" id="KW-1133">Transmembrane helix</keyword>
<evidence type="ECO:0000256" key="13">
    <source>
        <dbReference type="ARBA" id="ARBA00023242"/>
    </source>
</evidence>
<dbReference type="PRINTS" id="PR00019">
    <property type="entry name" value="LEURICHRPT"/>
</dbReference>
<evidence type="ECO:0000256" key="12">
    <source>
        <dbReference type="ARBA" id="ARBA00023136"/>
    </source>
</evidence>
<dbReference type="GO" id="GO:0005789">
    <property type="term" value="C:endoplasmic reticulum membrane"/>
    <property type="evidence" value="ECO:0007669"/>
    <property type="project" value="UniProtKB-SubCell"/>
</dbReference>
<proteinExistence type="predicted"/>
<dbReference type="FunCoup" id="W5MZB8">
    <property type="interactions" value="1429"/>
</dbReference>
<dbReference type="PROSITE" id="PS51450">
    <property type="entry name" value="LRR"/>
    <property type="match status" value="2"/>
</dbReference>
<feature type="compositionally biased region" description="Basic and acidic residues" evidence="15">
    <location>
        <begin position="245"/>
        <end position="259"/>
    </location>
</feature>
<dbReference type="InterPro" id="IPR003591">
    <property type="entry name" value="Leu-rich_rpt_typical-subtyp"/>
</dbReference>
<dbReference type="OMA" id="CASVNTI"/>
<evidence type="ECO:0000256" key="15">
    <source>
        <dbReference type="SAM" id="MobiDB-lite"/>
    </source>
</evidence>
<evidence type="ECO:0000313" key="18">
    <source>
        <dbReference type="Proteomes" id="UP000018468"/>
    </source>
</evidence>
<dbReference type="SUPFAM" id="SSF52058">
    <property type="entry name" value="L domain-like"/>
    <property type="match status" value="1"/>
</dbReference>
<dbReference type="SMART" id="SM00369">
    <property type="entry name" value="LRR_TYP"/>
    <property type="match status" value="4"/>
</dbReference>
<dbReference type="GO" id="GO:0005635">
    <property type="term" value="C:nuclear envelope"/>
    <property type="evidence" value="ECO:0007669"/>
    <property type="project" value="UniProtKB-SubCell"/>
</dbReference>
<keyword evidence="5 16" id="KW-0812">Transmembrane</keyword>
<dbReference type="InParanoid" id="W5MZB8"/>
<dbReference type="Bgee" id="ENSLOCG00000011171">
    <property type="expression patterns" value="Expressed in ovary and 13 other cell types or tissues"/>
</dbReference>
<evidence type="ECO:0000256" key="5">
    <source>
        <dbReference type="ARBA" id="ARBA00022692"/>
    </source>
</evidence>
<feature type="transmembrane region" description="Helical" evidence="16">
    <location>
        <begin position="275"/>
        <end position="296"/>
    </location>
</feature>
<accession>W5MZB8</accession>
<dbReference type="HOGENOM" id="CLU_062247_1_0_1"/>
<reference evidence="18" key="1">
    <citation type="submission" date="2011-12" db="EMBL/GenBank/DDBJ databases">
        <title>The Draft Genome of Lepisosteus oculatus.</title>
        <authorList>
            <consortium name="The Broad Institute Genome Assembly &amp; Analysis Group"/>
            <consortium name="Computational R&amp;D Group"/>
            <consortium name="and Sequencing Platform"/>
            <person name="Di Palma F."/>
            <person name="Alfoldi J."/>
            <person name="Johnson J."/>
            <person name="Berlin A."/>
            <person name="Gnerre S."/>
            <person name="Jaffe D."/>
            <person name="MacCallum I."/>
            <person name="Young S."/>
            <person name="Walker B.J."/>
            <person name="Lander E.S."/>
            <person name="Lindblad-Toh K."/>
        </authorList>
    </citation>
    <scope>NUCLEOTIDE SEQUENCE [LARGE SCALE GENOMIC DNA]</scope>
</reference>
<evidence type="ECO:0000256" key="7">
    <source>
        <dbReference type="ARBA" id="ARBA00022824"/>
    </source>
</evidence>
<keyword evidence="4" id="KW-0433">Leucine-rich repeat</keyword>
<feature type="compositionally biased region" description="Basic and acidic residues" evidence="15">
    <location>
        <begin position="184"/>
        <end position="236"/>
    </location>
</feature>
<evidence type="ECO:0000256" key="16">
    <source>
        <dbReference type="SAM" id="Phobius"/>
    </source>
</evidence>
<evidence type="ECO:0000256" key="6">
    <source>
        <dbReference type="ARBA" id="ARBA00022737"/>
    </source>
</evidence>
<dbReference type="Pfam" id="PF00560">
    <property type="entry name" value="LRR_1"/>
    <property type="match status" value="1"/>
</dbReference>
<keyword evidence="7" id="KW-0256">Endoplasmic reticulum</keyword>